<evidence type="ECO:0000313" key="2">
    <source>
        <dbReference type="EMBL" id="TFK22317.1"/>
    </source>
</evidence>
<protein>
    <submittedName>
        <fullName evidence="2">Uncharacterized protein</fullName>
    </submittedName>
</protein>
<feature type="compositionally biased region" description="Polar residues" evidence="1">
    <location>
        <begin position="248"/>
        <end position="260"/>
    </location>
</feature>
<name>A0A5C3KQ55_COPMA</name>
<dbReference type="Proteomes" id="UP000307440">
    <property type="component" value="Unassembled WGS sequence"/>
</dbReference>
<evidence type="ECO:0000313" key="3">
    <source>
        <dbReference type="Proteomes" id="UP000307440"/>
    </source>
</evidence>
<feature type="region of interest" description="Disordered" evidence="1">
    <location>
        <begin position="99"/>
        <end position="203"/>
    </location>
</feature>
<feature type="compositionally biased region" description="Pro residues" evidence="1">
    <location>
        <begin position="184"/>
        <end position="200"/>
    </location>
</feature>
<feature type="compositionally biased region" description="Polar residues" evidence="1">
    <location>
        <begin position="224"/>
        <end position="235"/>
    </location>
</feature>
<accession>A0A5C3KQ55</accession>
<reference evidence="2 3" key="1">
    <citation type="journal article" date="2019" name="Nat. Ecol. Evol.">
        <title>Megaphylogeny resolves global patterns of mushroom evolution.</title>
        <authorList>
            <person name="Varga T."/>
            <person name="Krizsan K."/>
            <person name="Foldi C."/>
            <person name="Dima B."/>
            <person name="Sanchez-Garcia M."/>
            <person name="Sanchez-Ramirez S."/>
            <person name="Szollosi G.J."/>
            <person name="Szarkandi J.G."/>
            <person name="Papp V."/>
            <person name="Albert L."/>
            <person name="Andreopoulos W."/>
            <person name="Angelini C."/>
            <person name="Antonin V."/>
            <person name="Barry K.W."/>
            <person name="Bougher N.L."/>
            <person name="Buchanan P."/>
            <person name="Buyck B."/>
            <person name="Bense V."/>
            <person name="Catcheside P."/>
            <person name="Chovatia M."/>
            <person name="Cooper J."/>
            <person name="Damon W."/>
            <person name="Desjardin D."/>
            <person name="Finy P."/>
            <person name="Geml J."/>
            <person name="Haridas S."/>
            <person name="Hughes K."/>
            <person name="Justo A."/>
            <person name="Karasinski D."/>
            <person name="Kautmanova I."/>
            <person name="Kiss B."/>
            <person name="Kocsube S."/>
            <person name="Kotiranta H."/>
            <person name="LaButti K.M."/>
            <person name="Lechner B.E."/>
            <person name="Liimatainen K."/>
            <person name="Lipzen A."/>
            <person name="Lukacs Z."/>
            <person name="Mihaltcheva S."/>
            <person name="Morgado L.N."/>
            <person name="Niskanen T."/>
            <person name="Noordeloos M.E."/>
            <person name="Ohm R.A."/>
            <person name="Ortiz-Santana B."/>
            <person name="Ovrebo C."/>
            <person name="Racz N."/>
            <person name="Riley R."/>
            <person name="Savchenko A."/>
            <person name="Shiryaev A."/>
            <person name="Soop K."/>
            <person name="Spirin V."/>
            <person name="Szebenyi C."/>
            <person name="Tomsovsky M."/>
            <person name="Tulloss R.E."/>
            <person name="Uehling J."/>
            <person name="Grigoriev I.V."/>
            <person name="Vagvolgyi C."/>
            <person name="Papp T."/>
            <person name="Martin F.M."/>
            <person name="Miettinen O."/>
            <person name="Hibbett D.S."/>
            <person name="Nagy L.G."/>
        </authorList>
    </citation>
    <scope>NUCLEOTIDE SEQUENCE [LARGE SCALE GENOMIC DNA]</scope>
    <source>
        <strain evidence="2 3">CBS 121175</strain>
    </source>
</reference>
<gene>
    <name evidence="2" type="ORF">FA15DRAFT_657589</name>
</gene>
<feature type="region of interest" description="Disordered" evidence="1">
    <location>
        <begin position="1"/>
        <end position="82"/>
    </location>
</feature>
<organism evidence="2 3">
    <name type="scientific">Coprinopsis marcescibilis</name>
    <name type="common">Agaric fungus</name>
    <name type="synonym">Psathyrella marcescibilis</name>
    <dbReference type="NCBI Taxonomy" id="230819"/>
    <lineage>
        <taxon>Eukaryota</taxon>
        <taxon>Fungi</taxon>
        <taxon>Dikarya</taxon>
        <taxon>Basidiomycota</taxon>
        <taxon>Agaricomycotina</taxon>
        <taxon>Agaricomycetes</taxon>
        <taxon>Agaricomycetidae</taxon>
        <taxon>Agaricales</taxon>
        <taxon>Agaricineae</taxon>
        <taxon>Psathyrellaceae</taxon>
        <taxon>Coprinopsis</taxon>
    </lineage>
</organism>
<evidence type="ECO:0000256" key="1">
    <source>
        <dbReference type="SAM" id="MobiDB-lite"/>
    </source>
</evidence>
<keyword evidence="3" id="KW-1185">Reference proteome</keyword>
<feature type="compositionally biased region" description="Low complexity" evidence="1">
    <location>
        <begin position="129"/>
        <end position="144"/>
    </location>
</feature>
<proteinExistence type="predicted"/>
<sequence>MAKRTRTQPIGKPTKARTDMSGSGNRESAVSGAAPNEDILAGPSSSPDSQCDTAMDSMDDSQPQPKTVKPKPVIIPSNQPPESVLRALGLKIHDYAYDPRFPKQKGWRPKQYQPIPPSHLKRENTQTTGEGSSQESQPSQPSQGLEAKATEPMLCLQPVPSTSTQPDLGAIQPQATSMVVDTPPASPMAPPRRLPPPPSGPRTILLVSQQTQFSARSAFISGMLNPSPTTPTSPMQAALLGVRPSLKRGTSTNPSLTLPTKSRKGKARELNPKSSPRSPRYALRSHVPEGDVPSERKRSLRNYVEGGYQPILVQSSCPKRKTAVSDTPRARPISTNEAKERPTKRRRGAA</sequence>
<dbReference type="EMBL" id="ML210243">
    <property type="protein sequence ID" value="TFK22317.1"/>
    <property type="molecule type" value="Genomic_DNA"/>
</dbReference>
<feature type="compositionally biased region" description="Polar residues" evidence="1">
    <location>
        <begin position="43"/>
        <end position="52"/>
    </location>
</feature>
<feature type="compositionally biased region" description="Low complexity" evidence="1">
    <location>
        <begin position="62"/>
        <end position="76"/>
    </location>
</feature>
<feature type="region of interest" description="Disordered" evidence="1">
    <location>
        <begin position="221"/>
        <end position="350"/>
    </location>
</feature>
<dbReference type="AlphaFoldDB" id="A0A5C3KQ55"/>
<feature type="compositionally biased region" description="Basic and acidic residues" evidence="1">
    <location>
        <begin position="286"/>
        <end position="297"/>
    </location>
</feature>